<name>A0AAV4M5J4_CAEEX</name>
<accession>A0AAV4M5J4</accession>
<protein>
    <submittedName>
        <fullName evidence="1">Uncharacterized protein</fullName>
    </submittedName>
</protein>
<keyword evidence="2" id="KW-1185">Reference proteome</keyword>
<organism evidence="1 2">
    <name type="scientific">Caerostris extrusa</name>
    <name type="common">Bark spider</name>
    <name type="synonym">Caerostris bankana</name>
    <dbReference type="NCBI Taxonomy" id="172846"/>
    <lineage>
        <taxon>Eukaryota</taxon>
        <taxon>Metazoa</taxon>
        <taxon>Ecdysozoa</taxon>
        <taxon>Arthropoda</taxon>
        <taxon>Chelicerata</taxon>
        <taxon>Arachnida</taxon>
        <taxon>Araneae</taxon>
        <taxon>Araneomorphae</taxon>
        <taxon>Entelegynae</taxon>
        <taxon>Araneoidea</taxon>
        <taxon>Araneidae</taxon>
        <taxon>Caerostris</taxon>
    </lineage>
</organism>
<gene>
    <name evidence="1" type="ORF">CEXT_82631</name>
</gene>
<sequence>MCHGWIKERDMFDVSSAQKTLGVGNVPEFAMKMGHIVHNIRILFHVIWRKRTIRHDMSLGMYQRYIDGTVIRLPGAADDCTTLH</sequence>
<dbReference type="Proteomes" id="UP001054945">
    <property type="component" value="Unassembled WGS sequence"/>
</dbReference>
<dbReference type="AlphaFoldDB" id="A0AAV4M5J4"/>
<comment type="caution">
    <text evidence="1">The sequence shown here is derived from an EMBL/GenBank/DDBJ whole genome shotgun (WGS) entry which is preliminary data.</text>
</comment>
<evidence type="ECO:0000313" key="1">
    <source>
        <dbReference type="EMBL" id="GIX66671.1"/>
    </source>
</evidence>
<evidence type="ECO:0000313" key="2">
    <source>
        <dbReference type="Proteomes" id="UP001054945"/>
    </source>
</evidence>
<reference evidence="1 2" key="1">
    <citation type="submission" date="2021-06" db="EMBL/GenBank/DDBJ databases">
        <title>Caerostris extrusa draft genome.</title>
        <authorList>
            <person name="Kono N."/>
            <person name="Arakawa K."/>
        </authorList>
    </citation>
    <scope>NUCLEOTIDE SEQUENCE [LARGE SCALE GENOMIC DNA]</scope>
</reference>
<proteinExistence type="predicted"/>
<dbReference type="EMBL" id="BPLR01019331">
    <property type="protein sequence ID" value="GIX66671.1"/>
    <property type="molecule type" value="Genomic_DNA"/>
</dbReference>